<dbReference type="Gene3D" id="3.30.420.100">
    <property type="match status" value="1"/>
</dbReference>
<dbReference type="PANTHER" id="PTHR12899:SF3">
    <property type="entry name" value="LARGE RIBOSOMAL SUBUNIT PROTEIN UL18M"/>
    <property type="match status" value="1"/>
</dbReference>
<dbReference type="SUPFAM" id="SSF53137">
    <property type="entry name" value="Translational machinery components"/>
    <property type="match status" value="1"/>
</dbReference>
<gene>
    <name evidence="7" type="primary">rplR</name>
    <name evidence="9" type="ORF">A2941_03250</name>
</gene>
<comment type="similarity">
    <text evidence="1 7">Belongs to the universal ribosomal protein uL18 family.</text>
</comment>
<organism evidence="9 10">
    <name type="scientific">Candidatus Yanofskybacteria bacterium RIFCSPLOWO2_01_FULL_49_17</name>
    <dbReference type="NCBI Taxonomy" id="1802700"/>
    <lineage>
        <taxon>Bacteria</taxon>
        <taxon>Candidatus Yanofskyibacteriota</taxon>
    </lineage>
</organism>
<keyword evidence="4 7" id="KW-0689">Ribosomal protein</keyword>
<evidence type="ECO:0000256" key="7">
    <source>
        <dbReference type="HAMAP-Rule" id="MF_01337"/>
    </source>
</evidence>
<dbReference type="GO" id="GO:0008097">
    <property type="term" value="F:5S rRNA binding"/>
    <property type="evidence" value="ECO:0007669"/>
    <property type="project" value="TreeGrafter"/>
</dbReference>
<keyword evidence="3 7" id="KW-0694">RNA-binding</keyword>
<evidence type="ECO:0000256" key="5">
    <source>
        <dbReference type="ARBA" id="ARBA00023274"/>
    </source>
</evidence>
<dbReference type="InterPro" id="IPR004389">
    <property type="entry name" value="Ribosomal_uL18_bac-type"/>
</dbReference>
<dbReference type="GO" id="GO:0003735">
    <property type="term" value="F:structural constituent of ribosome"/>
    <property type="evidence" value="ECO:0007669"/>
    <property type="project" value="InterPro"/>
</dbReference>
<comment type="caution">
    <text evidence="9">The sequence shown here is derived from an EMBL/GenBank/DDBJ whole genome shotgun (WGS) entry which is preliminary data.</text>
</comment>
<dbReference type="GO" id="GO:0022625">
    <property type="term" value="C:cytosolic large ribosomal subunit"/>
    <property type="evidence" value="ECO:0007669"/>
    <property type="project" value="TreeGrafter"/>
</dbReference>
<dbReference type="NCBIfam" id="TIGR00060">
    <property type="entry name" value="L18_bact"/>
    <property type="match status" value="1"/>
</dbReference>
<evidence type="ECO:0000256" key="8">
    <source>
        <dbReference type="SAM" id="MobiDB-lite"/>
    </source>
</evidence>
<feature type="region of interest" description="Disordered" evidence="8">
    <location>
        <begin position="1"/>
        <end position="22"/>
    </location>
</feature>
<comment type="function">
    <text evidence="7">This is one of the proteins that bind and probably mediate the attachment of the 5S RNA into the large ribosomal subunit, where it forms part of the central protuberance.</text>
</comment>
<evidence type="ECO:0000256" key="3">
    <source>
        <dbReference type="ARBA" id="ARBA00022884"/>
    </source>
</evidence>
<proteinExistence type="inferred from homology"/>
<keyword evidence="2 7" id="KW-0699">rRNA-binding</keyword>
<sequence length="121" mass="13577">MMETGNKQLNKKRRHTRIRARISGTAERPRVAVFRSNRFIYAQVIDDAAKKTIISSSDIKSKRSRTAKIKKTESATSIGRQLAALMKEKGISEAVFDRGGFKYHGRVRSLADGLREGGIKI</sequence>
<dbReference type="FunFam" id="3.30.420.100:FF:000001">
    <property type="entry name" value="50S ribosomal protein L18"/>
    <property type="match status" value="1"/>
</dbReference>
<evidence type="ECO:0000313" key="9">
    <source>
        <dbReference type="EMBL" id="OGN28015.1"/>
    </source>
</evidence>
<dbReference type="CDD" id="cd00432">
    <property type="entry name" value="Ribosomal_L18_L5e"/>
    <property type="match status" value="1"/>
</dbReference>
<evidence type="ECO:0000256" key="4">
    <source>
        <dbReference type="ARBA" id="ARBA00022980"/>
    </source>
</evidence>
<evidence type="ECO:0000313" key="10">
    <source>
        <dbReference type="Proteomes" id="UP000178444"/>
    </source>
</evidence>
<dbReference type="PANTHER" id="PTHR12899">
    <property type="entry name" value="39S RIBOSOMAL PROTEIN L18, MITOCHONDRIAL"/>
    <property type="match status" value="1"/>
</dbReference>
<dbReference type="AlphaFoldDB" id="A0A1F8GRH4"/>
<feature type="compositionally biased region" description="Basic residues" evidence="8">
    <location>
        <begin position="9"/>
        <end position="20"/>
    </location>
</feature>
<dbReference type="InterPro" id="IPR057268">
    <property type="entry name" value="Ribosomal_L18"/>
</dbReference>
<protein>
    <recommendedName>
        <fullName evidence="6 7">Large ribosomal subunit protein uL18</fullName>
    </recommendedName>
</protein>
<evidence type="ECO:0000256" key="2">
    <source>
        <dbReference type="ARBA" id="ARBA00022730"/>
    </source>
</evidence>
<accession>A0A1F8GRH4</accession>
<dbReference type="EMBL" id="MGKO01000004">
    <property type="protein sequence ID" value="OGN28015.1"/>
    <property type="molecule type" value="Genomic_DNA"/>
</dbReference>
<name>A0A1F8GRH4_9BACT</name>
<keyword evidence="5 7" id="KW-0687">Ribonucleoprotein</keyword>
<dbReference type="Pfam" id="PF00861">
    <property type="entry name" value="Ribosomal_L18p"/>
    <property type="match status" value="1"/>
</dbReference>
<evidence type="ECO:0000256" key="1">
    <source>
        <dbReference type="ARBA" id="ARBA00007116"/>
    </source>
</evidence>
<comment type="subunit">
    <text evidence="7">Part of the 50S ribosomal subunit; part of the 5S rRNA/L5/L18/L25 subcomplex. Contacts the 5S and 23S rRNAs.</text>
</comment>
<dbReference type="GO" id="GO:0006412">
    <property type="term" value="P:translation"/>
    <property type="evidence" value="ECO:0007669"/>
    <property type="project" value="UniProtKB-UniRule"/>
</dbReference>
<dbReference type="Proteomes" id="UP000178444">
    <property type="component" value="Unassembled WGS sequence"/>
</dbReference>
<dbReference type="InterPro" id="IPR005484">
    <property type="entry name" value="Ribosomal_uL18_bac/plant/anim"/>
</dbReference>
<reference evidence="9 10" key="1">
    <citation type="journal article" date="2016" name="Nat. Commun.">
        <title>Thousands of microbial genomes shed light on interconnected biogeochemical processes in an aquifer system.</title>
        <authorList>
            <person name="Anantharaman K."/>
            <person name="Brown C.T."/>
            <person name="Hug L.A."/>
            <person name="Sharon I."/>
            <person name="Castelle C.J."/>
            <person name="Probst A.J."/>
            <person name="Thomas B.C."/>
            <person name="Singh A."/>
            <person name="Wilkins M.J."/>
            <person name="Karaoz U."/>
            <person name="Brodie E.L."/>
            <person name="Williams K.H."/>
            <person name="Hubbard S.S."/>
            <person name="Banfield J.F."/>
        </authorList>
    </citation>
    <scope>NUCLEOTIDE SEQUENCE [LARGE SCALE GENOMIC DNA]</scope>
</reference>
<dbReference type="HAMAP" id="MF_01337_B">
    <property type="entry name" value="Ribosomal_uL18_B"/>
    <property type="match status" value="1"/>
</dbReference>
<evidence type="ECO:0000256" key="6">
    <source>
        <dbReference type="ARBA" id="ARBA00035197"/>
    </source>
</evidence>